<gene>
    <name evidence="2" type="ORF">RRG08_046411</name>
</gene>
<keyword evidence="1" id="KW-0812">Transmembrane</keyword>
<sequence length="219" mass="23493">MVPVAQAVTRTGSAPTVSTCVTVLGLFYVVEWIVPVAQAVTRTGSAPTVSTSVTVLGLLDVKKSMVPVAQVFTRTVSAATASTCVTVLVLLHVIKKMVPVVQTVIGLFCPDCQYQCHFAGSFPCDKVDRSCSTGCHQDCLGCNCKYLCHCARSALCVTFMVPVAQAVNRIGSALTASTCVTVLGLLYVERRWFLYLRLSAGLLRSRLPVPFSAFWVCSM</sequence>
<feature type="transmembrane region" description="Helical" evidence="1">
    <location>
        <begin position="170"/>
        <end position="188"/>
    </location>
</feature>
<evidence type="ECO:0000256" key="1">
    <source>
        <dbReference type="SAM" id="Phobius"/>
    </source>
</evidence>
<proteinExistence type="predicted"/>
<keyword evidence="3" id="KW-1185">Reference proteome</keyword>
<dbReference type="AlphaFoldDB" id="A0AAE1AFX5"/>
<accession>A0AAE1AFX5</accession>
<dbReference type="Proteomes" id="UP001283361">
    <property type="component" value="Unassembled WGS sequence"/>
</dbReference>
<keyword evidence="1" id="KW-0472">Membrane</keyword>
<comment type="caution">
    <text evidence="2">The sequence shown here is derived from an EMBL/GenBank/DDBJ whole genome shotgun (WGS) entry which is preliminary data.</text>
</comment>
<feature type="transmembrane region" description="Helical" evidence="1">
    <location>
        <begin position="71"/>
        <end position="94"/>
    </location>
</feature>
<evidence type="ECO:0000313" key="3">
    <source>
        <dbReference type="Proteomes" id="UP001283361"/>
    </source>
</evidence>
<reference evidence="2" key="1">
    <citation type="journal article" date="2023" name="G3 (Bethesda)">
        <title>A reference genome for the long-term kleptoplast-retaining sea slug Elysia crispata morphotype clarki.</title>
        <authorList>
            <person name="Eastman K.E."/>
            <person name="Pendleton A.L."/>
            <person name="Shaikh M.A."/>
            <person name="Suttiyut T."/>
            <person name="Ogas R."/>
            <person name="Tomko P."/>
            <person name="Gavelis G."/>
            <person name="Widhalm J.R."/>
            <person name="Wisecaver J.H."/>
        </authorList>
    </citation>
    <scope>NUCLEOTIDE SEQUENCE</scope>
    <source>
        <strain evidence="2">ECLA1</strain>
    </source>
</reference>
<dbReference type="EMBL" id="JAWDGP010001960">
    <property type="protein sequence ID" value="KAK3786516.1"/>
    <property type="molecule type" value="Genomic_DNA"/>
</dbReference>
<organism evidence="2 3">
    <name type="scientific">Elysia crispata</name>
    <name type="common">lettuce slug</name>
    <dbReference type="NCBI Taxonomy" id="231223"/>
    <lineage>
        <taxon>Eukaryota</taxon>
        <taxon>Metazoa</taxon>
        <taxon>Spiralia</taxon>
        <taxon>Lophotrochozoa</taxon>
        <taxon>Mollusca</taxon>
        <taxon>Gastropoda</taxon>
        <taxon>Heterobranchia</taxon>
        <taxon>Euthyneura</taxon>
        <taxon>Panpulmonata</taxon>
        <taxon>Sacoglossa</taxon>
        <taxon>Placobranchoidea</taxon>
        <taxon>Plakobranchidae</taxon>
        <taxon>Elysia</taxon>
    </lineage>
</organism>
<keyword evidence="1" id="KW-1133">Transmembrane helix</keyword>
<name>A0AAE1AFX5_9GAST</name>
<protein>
    <submittedName>
        <fullName evidence="2">Uncharacterized protein</fullName>
    </submittedName>
</protein>
<evidence type="ECO:0000313" key="2">
    <source>
        <dbReference type="EMBL" id="KAK3786516.1"/>
    </source>
</evidence>